<proteinExistence type="predicted"/>
<dbReference type="EMBL" id="JAFBWN010000034">
    <property type="protein sequence ID" value="MBM2357328.1"/>
    <property type="molecule type" value="Genomic_DNA"/>
</dbReference>
<dbReference type="Pfam" id="PF06252">
    <property type="entry name" value="GemA"/>
    <property type="match status" value="1"/>
</dbReference>
<protein>
    <submittedName>
        <fullName evidence="1">Regulatory protein GemA</fullName>
    </submittedName>
</protein>
<dbReference type="AlphaFoldDB" id="A0A9Q2NT84"/>
<organism evidence="1 2">
    <name type="scientific">Pseudosulfitobacter pseudonitzschiae</name>
    <dbReference type="NCBI Taxonomy" id="1402135"/>
    <lineage>
        <taxon>Bacteria</taxon>
        <taxon>Pseudomonadati</taxon>
        <taxon>Pseudomonadota</taxon>
        <taxon>Alphaproteobacteria</taxon>
        <taxon>Rhodobacterales</taxon>
        <taxon>Roseobacteraceae</taxon>
        <taxon>Pseudosulfitobacter</taxon>
    </lineage>
</organism>
<accession>A0A9Q2NT84</accession>
<dbReference type="Proteomes" id="UP000809337">
    <property type="component" value="Unassembled WGS sequence"/>
</dbReference>
<evidence type="ECO:0000313" key="2">
    <source>
        <dbReference type="Proteomes" id="UP000809337"/>
    </source>
</evidence>
<dbReference type="InterPro" id="IPR009363">
    <property type="entry name" value="Phage_Mu_Gp16"/>
</dbReference>
<sequence length="149" mass="16726">MTRALQKLIHIACRDLGLDTDARRDLQVVVCGKSSMSDMTEAELTQVLDRLKQSGFKASSTGRRPAAPRADLRLIHVLWRKLGEAGALERPDRAGLNAFIRSRFGETWASVPADIDMLRDVEQIEAVVAALKAWGQRADIDFNWKRGRR</sequence>
<dbReference type="RefSeq" id="WP_231036037.1">
    <property type="nucleotide sequence ID" value="NZ_JAJNGX010000034.1"/>
</dbReference>
<comment type="caution">
    <text evidence="1">The sequence shown here is derived from an EMBL/GenBank/DDBJ whole genome shotgun (WGS) entry which is preliminary data.</text>
</comment>
<name>A0A9Q2NT84_9RHOB</name>
<evidence type="ECO:0000313" key="1">
    <source>
        <dbReference type="EMBL" id="MBM2357328.1"/>
    </source>
</evidence>
<reference evidence="1" key="1">
    <citation type="submission" date="2021-01" db="EMBL/GenBank/DDBJ databases">
        <title>Diatom-associated Roseobacters Show Island Model of Population Structure.</title>
        <authorList>
            <person name="Qu L."/>
            <person name="Feng X."/>
            <person name="Chen Y."/>
            <person name="Li L."/>
            <person name="Wang X."/>
            <person name="Hu Z."/>
            <person name="Wang H."/>
            <person name="Luo H."/>
        </authorList>
    </citation>
    <scope>NUCLEOTIDE SEQUENCE</scope>
    <source>
        <strain evidence="1">SM26-45</strain>
    </source>
</reference>
<gene>
    <name evidence="1" type="ORF">JQX14_22520</name>
</gene>